<proteinExistence type="predicted"/>
<dbReference type="GeneID" id="72190455"/>
<dbReference type="Proteomes" id="UP000830434">
    <property type="component" value="Chromosome"/>
</dbReference>
<dbReference type="EMBL" id="CP096658">
    <property type="protein sequence ID" value="UPV99118.1"/>
    <property type="molecule type" value="Genomic_DNA"/>
</dbReference>
<gene>
    <name evidence="2" type="ORF">M0R88_11330</name>
</gene>
<evidence type="ECO:0000313" key="2">
    <source>
        <dbReference type="EMBL" id="UPV99118.1"/>
    </source>
</evidence>
<organism evidence="2 3">
    <name type="scientific">Halorussus gelatinilyticus</name>
    <dbReference type="NCBI Taxonomy" id="2937524"/>
    <lineage>
        <taxon>Archaea</taxon>
        <taxon>Methanobacteriati</taxon>
        <taxon>Methanobacteriota</taxon>
        <taxon>Stenosarchaea group</taxon>
        <taxon>Halobacteria</taxon>
        <taxon>Halobacteriales</taxon>
        <taxon>Haladaptataceae</taxon>
        <taxon>Halorussus</taxon>
    </lineage>
</organism>
<dbReference type="RefSeq" id="WP_248653620.1">
    <property type="nucleotide sequence ID" value="NZ_CP096658.1"/>
</dbReference>
<keyword evidence="3" id="KW-1185">Reference proteome</keyword>
<keyword evidence="1" id="KW-0472">Membrane</keyword>
<dbReference type="AlphaFoldDB" id="A0A8U0IGD3"/>
<keyword evidence="1" id="KW-0812">Transmembrane</keyword>
<evidence type="ECO:0000256" key="1">
    <source>
        <dbReference type="SAM" id="Phobius"/>
    </source>
</evidence>
<feature type="transmembrane region" description="Helical" evidence="1">
    <location>
        <begin position="119"/>
        <end position="140"/>
    </location>
</feature>
<protein>
    <submittedName>
        <fullName evidence="2">Uncharacterized protein</fullName>
    </submittedName>
</protein>
<evidence type="ECO:0000313" key="3">
    <source>
        <dbReference type="Proteomes" id="UP000830434"/>
    </source>
</evidence>
<keyword evidence="1" id="KW-1133">Transmembrane helix</keyword>
<name>A0A8U0IGD3_9EURY</name>
<accession>A0A8U0IGD3</accession>
<feature type="transmembrane region" description="Helical" evidence="1">
    <location>
        <begin position="81"/>
        <end position="107"/>
    </location>
</feature>
<sequence length="168" mass="18569">MDSDQRPDAPADCREFVPVLASNLLPLGGVLVLDWEVASAVSPTVLLAASGIVLSQLVEIRREFFEKRRYEELSVHMVLEIPIRIIVFVSAVVLLLHVFGVLLLLAIREAFGPAVFDTVLTGGVIAFCYALVVVAAMLAVEWSRFWAHREPDPGGLADWFTPEDPREE</sequence>
<feature type="transmembrane region" description="Helical" evidence="1">
    <location>
        <begin position="40"/>
        <end position="60"/>
    </location>
</feature>
<dbReference type="KEGG" id="haxz:M0R88_11330"/>
<reference evidence="2" key="1">
    <citation type="submission" date="2022-04" db="EMBL/GenBank/DDBJ databases">
        <title>Diverse halophilic archaea isolated from saline environments.</title>
        <authorList>
            <person name="Cui H.-L."/>
        </authorList>
    </citation>
    <scope>NUCLEOTIDE SEQUENCE</scope>
    <source>
        <strain evidence="2">XZYJT40</strain>
    </source>
</reference>